<dbReference type="PANTHER" id="PTHR48229:SF1">
    <property type="entry name" value="ALPHA METHYLACYL-COA RACEMASE-RELATED"/>
    <property type="match status" value="1"/>
</dbReference>
<evidence type="ECO:0000313" key="2">
    <source>
        <dbReference type="Proteomes" id="UP000295525"/>
    </source>
</evidence>
<dbReference type="RefSeq" id="WP_207915138.1">
    <property type="nucleotide sequence ID" value="NZ_SMAJ01000009.1"/>
</dbReference>
<evidence type="ECO:0000313" key="1">
    <source>
        <dbReference type="EMBL" id="TCT05740.1"/>
    </source>
</evidence>
<reference evidence="1 2" key="1">
    <citation type="submission" date="2019-03" db="EMBL/GenBank/DDBJ databases">
        <title>Genomic Encyclopedia of Type Strains, Phase IV (KMG-IV): sequencing the most valuable type-strain genomes for metagenomic binning, comparative biology and taxonomic classification.</title>
        <authorList>
            <person name="Goeker M."/>
        </authorList>
    </citation>
    <scope>NUCLEOTIDE SEQUENCE [LARGE SCALE GENOMIC DNA]</scope>
    <source>
        <strain evidence="1 2">DSM 24591</strain>
    </source>
</reference>
<dbReference type="Pfam" id="PF02515">
    <property type="entry name" value="CoA_transf_3"/>
    <property type="match status" value="1"/>
</dbReference>
<keyword evidence="1" id="KW-0808">Transferase</keyword>
<dbReference type="AlphaFoldDB" id="A0A4R3LYH1"/>
<dbReference type="InterPro" id="IPR052985">
    <property type="entry name" value="CoA-trans_III_biosynth/detox"/>
</dbReference>
<dbReference type="InterPro" id="IPR023606">
    <property type="entry name" value="CoA-Trfase_III_dom_1_sf"/>
</dbReference>
<sequence>MDSPSLISAFLQAMAAQPGEGAPAGFDAGRLEVTGSGSLPSAFAVTELAVAAIGSAALAMTEYMNMCFGRRPPATVDRRLASFWFHTSLRPQGWVLPDARDPVTGDYRTRDGWIRLHANMPPHRAAELRVLGVEPEPQTLRRAISTWDALALETAIVQAGGCAAMMRTQEEWARHPQGLAVSGEPLFHYEQGGRGLADELRGTLARPLAGLKVLDLTRVLAGPVSTRFLAAYGAQVLRIDPPFWVEPGMVPEVILGKRCALLDFRDPAQWERFKSLLGEADVLVHGYRPDALERLGLGAQARQRIRPGLVDVCLDAYGWTGPWSGRRGFDSLVQMSNGFAHTGMQRFGTDRPTPLPVQALDQATGYLMAAAVLRGLTRRRAVGQGSTTRLSLARTAVLLASLPGPGAVDELGPETPQDCCAEVERTAWGPAHRLKPPCEIQGAPMQWDYPACALRSSSAQWLPAG</sequence>
<dbReference type="Proteomes" id="UP000295525">
    <property type="component" value="Unassembled WGS sequence"/>
</dbReference>
<organism evidence="1 2">
    <name type="scientific">Paralcaligenes ureilyticus</name>
    <dbReference type="NCBI Taxonomy" id="627131"/>
    <lineage>
        <taxon>Bacteria</taxon>
        <taxon>Pseudomonadati</taxon>
        <taxon>Pseudomonadota</taxon>
        <taxon>Betaproteobacteria</taxon>
        <taxon>Burkholderiales</taxon>
        <taxon>Alcaligenaceae</taxon>
        <taxon>Paralcaligenes</taxon>
    </lineage>
</organism>
<dbReference type="InterPro" id="IPR003673">
    <property type="entry name" value="CoA-Trfase_fam_III"/>
</dbReference>
<dbReference type="PANTHER" id="PTHR48229">
    <property type="entry name" value="CAIB/BAIF FAMILY ENZYME (AFU_ORTHOLOGUE AFUA_1G05360)-RELATED"/>
    <property type="match status" value="1"/>
</dbReference>
<protein>
    <submittedName>
        <fullName evidence="1">CoA transferase family III</fullName>
    </submittedName>
</protein>
<gene>
    <name evidence="1" type="ORF">EDC26_10928</name>
</gene>
<proteinExistence type="predicted"/>
<dbReference type="Gene3D" id="3.40.50.10540">
    <property type="entry name" value="Crotonobetainyl-coa:carnitine coa-transferase, domain 1"/>
    <property type="match status" value="1"/>
</dbReference>
<keyword evidence="2" id="KW-1185">Reference proteome</keyword>
<accession>A0A4R3LYH1</accession>
<dbReference type="SUPFAM" id="SSF89796">
    <property type="entry name" value="CoA-transferase family III (CaiB/BaiF)"/>
    <property type="match status" value="2"/>
</dbReference>
<name>A0A4R3LYH1_9BURK</name>
<dbReference type="GO" id="GO:0016740">
    <property type="term" value="F:transferase activity"/>
    <property type="evidence" value="ECO:0007669"/>
    <property type="project" value="UniProtKB-KW"/>
</dbReference>
<comment type="caution">
    <text evidence="1">The sequence shown here is derived from an EMBL/GenBank/DDBJ whole genome shotgun (WGS) entry which is preliminary data.</text>
</comment>
<dbReference type="EMBL" id="SMAJ01000009">
    <property type="protein sequence ID" value="TCT05740.1"/>
    <property type="molecule type" value="Genomic_DNA"/>
</dbReference>